<dbReference type="VEuPathDB" id="ToxoDB:cyc_05967"/>
<dbReference type="Proteomes" id="UP000095192">
    <property type="component" value="Unassembled WGS sequence"/>
</dbReference>
<protein>
    <submittedName>
        <fullName evidence="2">Uncharacterized protein</fullName>
    </submittedName>
</protein>
<proteinExistence type="predicted"/>
<accession>A0A1D3CSQ1</accession>
<reference evidence="2 3" key="1">
    <citation type="journal article" date="2016" name="BMC Genomics">
        <title>Comparative genomics reveals Cyclospora cayetanensis possesses coccidia-like metabolism and invasion components but unique surface antigens.</title>
        <authorList>
            <person name="Liu S."/>
            <person name="Wang L."/>
            <person name="Zheng H."/>
            <person name="Xu Z."/>
            <person name="Roellig D.M."/>
            <person name="Li N."/>
            <person name="Frace M.A."/>
            <person name="Tang K."/>
            <person name="Arrowood M.J."/>
            <person name="Moss D.M."/>
            <person name="Zhang L."/>
            <person name="Feng Y."/>
            <person name="Xiao L."/>
        </authorList>
    </citation>
    <scope>NUCLEOTIDE SEQUENCE [LARGE SCALE GENOMIC DNA]</scope>
    <source>
        <strain evidence="2 3">CHN_HEN01</strain>
    </source>
</reference>
<keyword evidence="3" id="KW-1185">Reference proteome</keyword>
<gene>
    <name evidence="2" type="ORF">cyc_05967</name>
</gene>
<dbReference type="EMBL" id="JROU02002091">
    <property type="protein sequence ID" value="OEH74229.1"/>
    <property type="molecule type" value="Genomic_DNA"/>
</dbReference>
<dbReference type="AlphaFoldDB" id="A0A1D3CSQ1"/>
<sequence>MEYTEVFYIQQPSVADLGIPNSLVAPEALAPQLHPAQPGNGGPPHANAAPTVVVKTEPPPKVVYPQTRLPSEEELASAVGNMGSA</sequence>
<evidence type="ECO:0000313" key="3">
    <source>
        <dbReference type="Proteomes" id="UP000095192"/>
    </source>
</evidence>
<evidence type="ECO:0000256" key="1">
    <source>
        <dbReference type="SAM" id="MobiDB-lite"/>
    </source>
</evidence>
<dbReference type="InParanoid" id="A0A1D3CSQ1"/>
<organism evidence="2 3">
    <name type="scientific">Cyclospora cayetanensis</name>
    <dbReference type="NCBI Taxonomy" id="88456"/>
    <lineage>
        <taxon>Eukaryota</taxon>
        <taxon>Sar</taxon>
        <taxon>Alveolata</taxon>
        <taxon>Apicomplexa</taxon>
        <taxon>Conoidasida</taxon>
        <taxon>Coccidia</taxon>
        <taxon>Eucoccidiorida</taxon>
        <taxon>Eimeriorina</taxon>
        <taxon>Eimeriidae</taxon>
        <taxon>Cyclospora</taxon>
    </lineage>
</organism>
<name>A0A1D3CSQ1_9EIME</name>
<evidence type="ECO:0000313" key="2">
    <source>
        <dbReference type="EMBL" id="OEH74229.1"/>
    </source>
</evidence>
<feature type="region of interest" description="Disordered" evidence="1">
    <location>
        <begin position="31"/>
        <end position="85"/>
    </location>
</feature>
<comment type="caution">
    <text evidence="2">The sequence shown here is derived from an EMBL/GenBank/DDBJ whole genome shotgun (WGS) entry which is preliminary data.</text>
</comment>